<dbReference type="Gene3D" id="3.40.640.10">
    <property type="entry name" value="Type I PLP-dependent aspartate aminotransferase-like (Major domain)"/>
    <property type="match status" value="1"/>
</dbReference>
<dbReference type="CDD" id="cd07377">
    <property type="entry name" value="WHTH_GntR"/>
    <property type="match status" value="1"/>
</dbReference>
<dbReference type="SUPFAM" id="SSF53383">
    <property type="entry name" value="PLP-dependent transferases"/>
    <property type="match status" value="1"/>
</dbReference>
<dbReference type="InterPro" id="IPR004839">
    <property type="entry name" value="Aminotransferase_I/II_large"/>
</dbReference>
<organism evidence="7 8">
    <name type="scientific">Nocardioides albidus</name>
    <dbReference type="NCBI Taxonomy" id="1517589"/>
    <lineage>
        <taxon>Bacteria</taxon>
        <taxon>Bacillati</taxon>
        <taxon>Actinomycetota</taxon>
        <taxon>Actinomycetes</taxon>
        <taxon>Propionibacteriales</taxon>
        <taxon>Nocardioidaceae</taxon>
        <taxon>Nocardioides</taxon>
    </lineage>
</organism>
<dbReference type="OrthoDB" id="199743at2"/>
<comment type="caution">
    <text evidence="7">The sequence shown here is derived from an EMBL/GenBank/DDBJ whole genome shotgun (WGS) entry which is preliminary data.</text>
</comment>
<feature type="domain" description="HTH gntR-type" evidence="6">
    <location>
        <begin position="22"/>
        <end position="90"/>
    </location>
</feature>
<dbReference type="Pfam" id="PF00155">
    <property type="entry name" value="Aminotran_1_2"/>
    <property type="match status" value="1"/>
</dbReference>
<evidence type="ECO:0000256" key="4">
    <source>
        <dbReference type="ARBA" id="ARBA00023125"/>
    </source>
</evidence>
<dbReference type="Proteomes" id="UP000313231">
    <property type="component" value="Unassembled WGS sequence"/>
</dbReference>
<dbReference type="InterPro" id="IPR036390">
    <property type="entry name" value="WH_DNA-bd_sf"/>
</dbReference>
<evidence type="ECO:0000313" key="8">
    <source>
        <dbReference type="Proteomes" id="UP000313231"/>
    </source>
</evidence>
<gene>
    <name evidence="7" type="ORF">FHP29_07345</name>
</gene>
<name>A0A5C4W5U8_9ACTN</name>
<dbReference type="AlphaFoldDB" id="A0A5C4W5U8"/>
<dbReference type="Gene3D" id="3.90.1150.10">
    <property type="entry name" value="Aspartate Aminotransferase, domain 1"/>
    <property type="match status" value="1"/>
</dbReference>
<dbReference type="GO" id="GO:0003677">
    <property type="term" value="F:DNA binding"/>
    <property type="evidence" value="ECO:0007669"/>
    <property type="project" value="UniProtKB-KW"/>
</dbReference>
<dbReference type="CDD" id="cd00609">
    <property type="entry name" value="AAT_like"/>
    <property type="match status" value="1"/>
</dbReference>
<dbReference type="PANTHER" id="PTHR46577">
    <property type="entry name" value="HTH-TYPE TRANSCRIPTIONAL REGULATORY PROTEIN GABR"/>
    <property type="match status" value="1"/>
</dbReference>
<dbReference type="EMBL" id="VDMP01000020">
    <property type="protein sequence ID" value="TNM42809.1"/>
    <property type="molecule type" value="Genomic_DNA"/>
</dbReference>
<evidence type="ECO:0000256" key="2">
    <source>
        <dbReference type="ARBA" id="ARBA00022898"/>
    </source>
</evidence>
<sequence>MEQSTSLSAGRLATLVEGFDRSPAYVGLADALRELIGDGRVGYGTRLPSERDLTEAIGVSRTTVTRAYALLRESAYAEARQGSGTFTRLPGGRTRALDRALWPSDVGNGVIDLVCAAATAPPGIAAVYAEAAADLPAHLGGHGYFPAGMPDLQAAIAATYDARGLPTAPEQIIVTPGALAATAVVGRALAGPRERVLIESPTYPNAVQALRTGGGRLTTIALDPSGWDLDAVAATLTRQRPRLVHVMPDFHNPTGLVMSETDRERYAGLLARHDAVAVVDEAHHLLTLDEDAATGTPFAVPAKDAICVGSASKSIWGGLRLGWIRAPHTLVDRLTRARVGLDLGVPVLEQLVLTRLLTGDLEPVLRSQRARLREQRDATAAALGEHLPSWRFRLPAGGMALWCHLPVAGATALSTEAERHGVLLAPGPSFAPEGGLDRYVRLPYAIAAPQLVEAVRRIADAWAVVTAGGSRSATASGSDPVLVA</sequence>
<keyword evidence="3" id="KW-0805">Transcription regulation</keyword>
<dbReference type="InterPro" id="IPR015424">
    <property type="entry name" value="PyrdxlP-dep_Trfase"/>
</dbReference>
<keyword evidence="4" id="KW-0238">DNA-binding</keyword>
<keyword evidence="7" id="KW-0808">Transferase</keyword>
<dbReference type="InterPro" id="IPR036388">
    <property type="entry name" value="WH-like_DNA-bd_sf"/>
</dbReference>
<keyword evidence="5" id="KW-0804">Transcription</keyword>
<dbReference type="PROSITE" id="PS50949">
    <property type="entry name" value="HTH_GNTR"/>
    <property type="match status" value="1"/>
</dbReference>
<accession>A0A5C4W5U8</accession>
<comment type="similarity">
    <text evidence="1">In the C-terminal section; belongs to the class-I pyridoxal-phosphate-dependent aminotransferase family.</text>
</comment>
<dbReference type="RefSeq" id="WP_139622206.1">
    <property type="nucleotide sequence ID" value="NZ_VDMP01000020.1"/>
</dbReference>
<dbReference type="SUPFAM" id="SSF46785">
    <property type="entry name" value="Winged helix' DNA-binding domain"/>
    <property type="match status" value="1"/>
</dbReference>
<evidence type="ECO:0000256" key="5">
    <source>
        <dbReference type="ARBA" id="ARBA00023163"/>
    </source>
</evidence>
<keyword evidence="2" id="KW-0663">Pyridoxal phosphate</keyword>
<dbReference type="InterPro" id="IPR000524">
    <property type="entry name" value="Tscrpt_reg_HTH_GntR"/>
</dbReference>
<proteinExistence type="inferred from homology"/>
<reference evidence="7 8" key="1">
    <citation type="journal article" date="2016" name="Int. J. Syst. Evol. Microbiol.">
        <title>Nocardioides albidus sp. nov., an actinobacterium isolated from garden soil.</title>
        <authorList>
            <person name="Singh H."/>
            <person name="Du J."/>
            <person name="Trinh H."/>
            <person name="Won K."/>
            <person name="Yang J.E."/>
            <person name="Yin C."/>
            <person name="Kook M."/>
            <person name="Yi T.H."/>
        </authorList>
    </citation>
    <scope>NUCLEOTIDE SEQUENCE [LARGE SCALE GENOMIC DNA]</scope>
    <source>
        <strain evidence="7 8">CCTCC AB 2015297</strain>
    </source>
</reference>
<keyword evidence="8" id="KW-1185">Reference proteome</keyword>
<dbReference type="InterPro" id="IPR051446">
    <property type="entry name" value="HTH_trans_reg/aminotransferase"/>
</dbReference>
<dbReference type="GO" id="GO:0030170">
    <property type="term" value="F:pyridoxal phosphate binding"/>
    <property type="evidence" value="ECO:0007669"/>
    <property type="project" value="InterPro"/>
</dbReference>
<dbReference type="InterPro" id="IPR015421">
    <property type="entry name" value="PyrdxlP-dep_Trfase_major"/>
</dbReference>
<dbReference type="SMART" id="SM00345">
    <property type="entry name" value="HTH_GNTR"/>
    <property type="match status" value="1"/>
</dbReference>
<keyword evidence="7" id="KW-0032">Aminotransferase</keyword>
<evidence type="ECO:0000256" key="1">
    <source>
        <dbReference type="ARBA" id="ARBA00005384"/>
    </source>
</evidence>
<dbReference type="InterPro" id="IPR015422">
    <property type="entry name" value="PyrdxlP-dep_Trfase_small"/>
</dbReference>
<evidence type="ECO:0000259" key="6">
    <source>
        <dbReference type="PROSITE" id="PS50949"/>
    </source>
</evidence>
<dbReference type="PANTHER" id="PTHR46577:SF1">
    <property type="entry name" value="HTH-TYPE TRANSCRIPTIONAL REGULATORY PROTEIN GABR"/>
    <property type="match status" value="1"/>
</dbReference>
<protein>
    <submittedName>
        <fullName evidence="7">PLP-dependent aminotransferase family protein</fullName>
    </submittedName>
</protein>
<evidence type="ECO:0000256" key="3">
    <source>
        <dbReference type="ARBA" id="ARBA00023015"/>
    </source>
</evidence>
<dbReference type="GO" id="GO:0008483">
    <property type="term" value="F:transaminase activity"/>
    <property type="evidence" value="ECO:0007669"/>
    <property type="project" value="UniProtKB-KW"/>
</dbReference>
<dbReference type="PRINTS" id="PR00035">
    <property type="entry name" value="HTHGNTR"/>
</dbReference>
<dbReference type="GO" id="GO:0003700">
    <property type="term" value="F:DNA-binding transcription factor activity"/>
    <property type="evidence" value="ECO:0007669"/>
    <property type="project" value="InterPro"/>
</dbReference>
<evidence type="ECO:0000313" key="7">
    <source>
        <dbReference type="EMBL" id="TNM42809.1"/>
    </source>
</evidence>
<dbReference type="Pfam" id="PF00392">
    <property type="entry name" value="GntR"/>
    <property type="match status" value="1"/>
</dbReference>
<dbReference type="Gene3D" id="1.10.10.10">
    <property type="entry name" value="Winged helix-like DNA-binding domain superfamily/Winged helix DNA-binding domain"/>
    <property type="match status" value="1"/>
</dbReference>